<comment type="caution">
    <text evidence="1">The sequence shown here is derived from an EMBL/GenBank/DDBJ whole genome shotgun (WGS) entry which is preliminary data.</text>
</comment>
<accession>A0ABQ8FQF9</accession>
<evidence type="ECO:0000313" key="1">
    <source>
        <dbReference type="EMBL" id="KAH7010567.1"/>
    </source>
</evidence>
<name>A0ABQ8FQF9_9PEZI</name>
<protein>
    <submittedName>
        <fullName evidence="1">Uncharacterized protein</fullName>
    </submittedName>
</protein>
<gene>
    <name evidence="1" type="ORF">B0J12DRAFT_751445</name>
</gene>
<dbReference type="Proteomes" id="UP000774617">
    <property type="component" value="Unassembled WGS sequence"/>
</dbReference>
<organism evidence="1 2">
    <name type="scientific">Macrophomina phaseolina</name>
    <dbReference type="NCBI Taxonomy" id="35725"/>
    <lineage>
        <taxon>Eukaryota</taxon>
        <taxon>Fungi</taxon>
        <taxon>Dikarya</taxon>
        <taxon>Ascomycota</taxon>
        <taxon>Pezizomycotina</taxon>
        <taxon>Dothideomycetes</taxon>
        <taxon>Dothideomycetes incertae sedis</taxon>
        <taxon>Botryosphaeriales</taxon>
        <taxon>Botryosphaeriaceae</taxon>
        <taxon>Macrophomina</taxon>
    </lineage>
</organism>
<reference evidence="1 2" key="1">
    <citation type="journal article" date="2021" name="Nat. Commun.">
        <title>Genetic determinants of endophytism in the Arabidopsis root mycobiome.</title>
        <authorList>
            <person name="Mesny F."/>
            <person name="Miyauchi S."/>
            <person name="Thiergart T."/>
            <person name="Pickel B."/>
            <person name="Atanasova L."/>
            <person name="Karlsson M."/>
            <person name="Huettel B."/>
            <person name="Barry K.W."/>
            <person name="Haridas S."/>
            <person name="Chen C."/>
            <person name="Bauer D."/>
            <person name="Andreopoulos W."/>
            <person name="Pangilinan J."/>
            <person name="LaButti K."/>
            <person name="Riley R."/>
            <person name="Lipzen A."/>
            <person name="Clum A."/>
            <person name="Drula E."/>
            <person name="Henrissat B."/>
            <person name="Kohler A."/>
            <person name="Grigoriev I.V."/>
            <person name="Martin F.M."/>
            <person name="Hacquard S."/>
        </authorList>
    </citation>
    <scope>NUCLEOTIDE SEQUENCE [LARGE SCALE GENOMIC DNA]</scope>
    <source>
        <strain evidence="1 2">MPI-SDFR-AT-0080</strain>
    </source>
</reference>
<keyword evidence="2" id="KW-1185">Reference proteome</keyword>
<dbReference type="EMBL" id="JAGTJR010000108">
    <property type="protein sequence ID" value="KAH7010567.1"/>
    <property type="molecule type" value="Genomic_DNA"/>
</dbReference>
<sequence>MAQAHHLPSYSSPQTEHDMDENSHFWESILGDIDRFLDIDPLGESKTVREALEALTTTLPKPLLEGDLMSASKDVFDSSLNEAEGLLAFLLEEDNAEPFGCESPHFLTMEPLSSISGYSNEEDRLALMRVKRKTFAPSGSYPDYKIMAAFPGDVIYGLKFWMIDGIVHYRKRLRHETVVGDEEREHILAHLSDTFLKELLQVRNDEQEWDSFGWWTPLMRAGEGPIDYDLYLFLVHRDVDFLWWILMGTVQAPKGQFFFHFQTEFDDEGWGKREKRNLEM</sequence>
<proteinExistence type="predicted"/>
<evidence type="ECO:0000313" key="2">
    <source>
        <dbReference type="Proteomes" id="UP000774617"/>
    </source>
</evidence>